<evidence type="ECO:0000256" key="2">
    <source>
        <dbReference type="PIRNR" id="PIRNR006276"/>
    </source>
</evidence>
<name>A0ABU9VW63_9CLOT</name>
<evidence type="ECO:0000313" key="5">
    <source>
        <dbReference type="Proteomes" id="UP001407405"/>
    </source>
</evidence>
<dbReference type="Gene3D" id="3.40.50.620">
    <property type="entry name" value="HUPs"/>
    <property type="match status" value="1"/>
</dbReference>
<dbReference type="InterPro" id="IPR006015">
    <property type="entry name" value="Universal_stress_UspA"/>
</dbReference>
<organism evidence="4 5">
    <name type="scientific">Anoxynatronum sibiricum</name>
    <dbReference type="NCBI Taxonomy" id="210623"/>
    <lineage>
        <taxon>Bacteria</taxon>
        <taxon>Bacillati</taxon>
        <taxon>Bacillota</taxon>
        <taxon>Clostridia</taxon>
        <taxon>Eubacteriales</taxon>
        <taxon>Clostridiaceae</taxon>
        <taxon>Anoxynatronum</taxon>
    </lineage>
</organism>
<dbReference type="Pfam" id="PF00582">
    <property type="entry name" value="Usp"/>
    <property type="match status" value="1"/>
</dbReference>
<evidence type="ECO:0000259" key="3">
    <source>
        <dbReference type="Pfam" id="PF00582"/>
    </source>
</evidence>
<dbReference type="InterPro" id="IPR051688">
    <property type="entry name" value="USP_A"/>
</dbReference>
<dbReference type="InterPro" id="IPR006016">
    <property type="entry name" value="UspA"/>
</dbReference>
<protein>
    <recommendedName>
        <fullName evidence="2">Universal stress protein</fullName>
    </recommendedName>
</protein>
<evidence type="ECO:0000256" key="1">
    <source>
        <dbReference type="ARBA" id="ARBA00008791"/>
    </source>
</evidence>
<comment type="caution">
    <text evidence="4">The sequence shown here is derived from an EMBL/GenBank/DDBJ whole genome shotgun (WGS) entry which is preliminary data.</text>
</comment>
<comment type="subcellular location">
    <subcellularLocation>
        <location evidence="2">Cytoplasm</location>
    </subcellularLocation>
</comment>
<dbReference type="Proteomes" id="UP001407405">
    <property type="component" value="Unassembled WGS sequence"/>
</dbReference>
<reference evidence="4 5" key="1">
    <citation type="submission" date="2024-04" db="EMBL/GenBank/DDBJ databases">
        <title>Genome sequencing and metabolic network reconstruction of aminoacids and betaine degradation by Anoxynatronum sibiricum.</title>
        <authorList>
            <person name="Detkova E.N."/>
            <person name="Boltjanskaja Y.V."/>
            <person name="Mardanov A.V."/>
            <person name="Kevbrin V."/>
        </authorList>
    </citation>
    <scope>NUCLEOTIDE SEQUENCE [LARGE SCALE GENOMIC DNA]</scope>
    <source>
        <strain evidence="4 5">Z-7981</strain>
    </source>
</reference>
<keyword evidence="2" id="KW-0963">Cytoplasm</keyword>
<dbReference type="EMBL" id="JBCITM010000015">
    <property type="protein sequence ID" value="MEN1761372.1"/>
    <property type="molecule type" value="Genomic_DNA"/>
</dbReference>
<dbReference type="PRINTS" id="PR01438">
    <property type="entry name" value="UNVRSLSTRESS"/>
</dbReference>
<evidence type="ECO:0000313" key="4">
    <source>
        <dbReference type="EMBL" id="MEN1761372.1"/>
    </source>
</evidence>
<dbReference type="PANTHER" id="PTHR43010">
    <property type="entry name" value="UNIVERSAL STRESS PROTEIN SLR1230"/>
    <property type="match status" value="1"/>
</dbReference>
<dbReference type="SUPFAM" id="SSF52402">
    <property type="entry name" value="Adenine nucleotide alpha hydrolases-like"/>
    <property type="match status" value="1"/>
</dbReference>
<gene>
    <name evidence="4" type="ORF">AAIG11_12840</name>
</gene>
<proteinExistence type="inferred from homology"/>
<dbReference type="InterPro" id="IPR014729">
    <property type="entry name" value="Rossmann-like_a/b/a_fold"/>
</dbReference>
<dbReference type="PIRSF" id="PIRSF006276">
    <property type="entry name" value="UspA"/>
    <property type="match status" value="1"/>
</dbReference>
<feature type="domain" description="UspA" evidence="3">
    <location>
        <begin position="1"/>
        <end position="141"/>
    </location>
</feature>
<dbReference type="PANTHER" id="PTHR43010:SF1">
    <property type="entry name" value="USPA DOMAIN-CONTAINING PROTEIN"/>
    <property type="match status" value="1"/>
</dbReference>
<comment type="similarity">
    <text evidence="1 2">Belongs to the universal stress protein A family.</text>
</comment>
<accession>A0ABU9VW63</accession>
<dbReference type="CDD" id="cd00293">
    <property type="entry name" value="USP-like"/>
    <property type="match status" value="1"/>
</dbReference>
<sequence length="145" mass="15921">MKRILVAIDGSPTSEQALREAREVAEKEQAEVTIMTVITHASAYAYAYTPALNKSFEEESVRNAKKTLEEAIKTFEGYPGKVESVQVHGDAANMIIQQVEKDLPDLLVIGSRGMGGFQRLILGSTVSKVLNHVCCNILVVRQCDI</sequence>
<dbReference type="RefSeq" id="WP_343186672.1">
    <property type="nucleotide sequence ID" value="NZ_JBCITM010000015.1"/>
</dbReference>
<keyword evidence="5" id="KW-1185">Reference proteome</keyword>